<dbReference type="GO" id="GO:0000981">
    <property type="term" value="F:DNA-binding transcription factor activity, RNA polymerase II-specific"/>
    <property type="evidence" value="ECO:0007669"/>
    <property type="project" value="TreeGrafter"/>
</dbReference>
<evidence type="ECO:0000256" key="11">
    <source>
        <dbReference type="ARBA" id="ARBA00023125"/>
    </source>
</evidence>
<keyword evidence="7" id="KW-0479">Metal-binding</keyword>
<evidence type="ECO:0000256" key="6">
    <source>
        <dbReference type="ARBA" id="ARBA00022492"/>
    </source>
</evidence>
<feature type="compositionally biased region" description="Basic and acidic residues" evidence="15">
    <location>
        <begin position="431"/>
        <end position="448"/>
    </location>
</feature>
<evidence type="ECO:0000256" key="4">
    <source>
        <dbReference type="ARBA" id="ARBA00013638"/>
    </source>
</evidence>
<dbReference type="FunFam" id="3.30.160.60:FF:001301">
    <property type="entry name" value="Blast:Protein hunchback"/>
    <property type="match status" value="1"/>
</dbReference>
<feature type="domain" description="C2H2-type" evidence="16">
    <location>
        <begin position="214"/>
        <end position="241"/>
    </location>
</feature>
<evidence type="ECO:0000256" key="7">
    <source>
        <dbReference type="ARBA" id="ARBA00022723"/>
    </source>
</evidence>
<evidence type="ECO:0000256" key="10">
    <source>
        <dbReference type="ARBA" id="ARBA00022833"/>
    </source>
</evidence>
<dbReference type="FunFam" id="3.30.160.60:FF:001482">
    <property type="entry name" value="Hunchback"/>
    <property type="match status" value="1"/>
</dbReference>
<dbReference type="KEGG" id="lsm:121115109"/>
<feature type="compositionally biased region" description="Acidic residues" evidence="15">
    <location>
        <begin position="369"/>
        <end position="379"/>
    </location>
</feature>
<dbReference type="GO" id="GO:0005634">
    <property type="term" value="C:nucleus"/>
    <property type="evidence" value="ECO:0007669"/>
    <property type="project" value="UniProtKB-SubCell"/>
</dbReference>
<dbReference type="PROSITE" id="PS00028">
    <property type="entry name" value="ZINC_FINGER_C2H2_1"/>
    <property type="match status" value="2"/>
</dbReference>
<dbReference type="RefSeq" id="XP_040565208.1">
    <property type="nucleotide sequence ID" value="XM_040709274.2"/>
</dbReference>
<comment type="similarity">
    <text evidence="3">Belongs to the hunchback C2H2-type zinc-finger protein family.</text>
</comment>
<dbReference type="PROSITE" id="PS50157">
    <property type="entry name" value="ZINC_FINGER_C2H2_2"/>
    <property type="match status" value="2"/>
</dbReference>
<evidence type="ECO:0000256" key="9">
    <source>
        <dbReference type="ARBA" id="ARBA00022771"/>
    </source>
</evidence>
<evidence type="ECO:0000256" key="15">
    <source>
        <dbReference type="SAM" id="MobiDB-lite"/>
    </source>
</evidence>
<dbReference type="Gene3D" id="3.30.160.60">
    <property type="entry name" value="Classic Zinc Finger"/>
    <property type="match status" value="3"/>
</dbReference>
<protein>
    <recommendedName>
        <fullName evidence="4">Protein hunchback</fullName>
    </recommendedName>
</protein>
<accession>A0A0K2T6G6</accession>
<keyword evidence="6" id="KW-0302">Gap protein</keyword>
<evidence type="ECO:0000313" key="17">
    <source>
        <dbReference type="EMBL" id="CDW21669.1"/>
    </source>
</evidence>
<dbReference type="PANTHER" id="PTHR24388:SF53">
    <property type="entry name" value="CHORION TRANSCRIPTION FACTOR CF2-RELATED"/>
    <property type="match status" value="1"/>
</dbReference>
<dbReference type="OrthoDB" id="10015593at2759"/>
<dbReference type="SMART" id="SM00355">
    <property type="entry name" value="ZnF_C2H2"/>
    <property type="match status" value="8"/>
</dbReference>
<dbReference type="RefSeq" id="XP_040565204.1">
    <property type="nucleotide sequence ID" value="XM_040709270.2"/>
</dbReference>
<feature type="region of interest" description="Disordered" evidence="15">
    <location>
        <begin position="409"/>
        <end position="448"/>
    </location>
</feature>
<keyword evidence="8" id="KW-0677">Repeat</keyword>
<dbReference type="GeneID" id="121115109"/>
<feature type="domain" description="C2H2-type" evidence="16">
    <location>
        <begin position="242"/>
        <end position="266"/>
    </location>
</feature>
<reference evidence="17" key="1">
    <citation type="submission" date="2014-05" db="EMBL/GenBank/DDBJ databases">
        <authorList>
            <person name="Chronopoulou M."/>
        </authorList>
    </citation>
    <scope>NUCLEOTIDE SEQUENCE</scope>
    <source>
        <tissue evidence="17">Whole organism</tissue>
    </source>
</reference>
<keyword evidence="10" id="KW-0862">Zinc</keyword>
<proteinExistence type="inferred from homology"/>
<evidence type="ECO:0000256" key="1">
    <source>
        <dbReference type="ARBA" id="ARBA00003983"/>
    </source>
</evidence>
<dbReference type="RefSeq" id="XP_040565205.1">
    <property type="nucleotide sequence ID" value="XM_040709271.2"/>
</dbReference>
<dbReference type="AlphaFoldDB" id="A0A0K2T6G6"/>
<dbReference type="InterPro" id="IPR036236">
    <property type="entry name" value="Znf_C2H2_sf"/>
</dbReference>
<dbReference type="EMBL" id="HACA01004307">
    <property type="protein sequence ID" value="CDW21668.1"/>
    <property type="molecule type" value="Transcribed_RNA"/>
</dbReference>
<feature type="region of interest" description="Disordered" evidence="15">
    <location>
        <begin position="341"/>
        <end position="379"/>
    </location>
</feature>
<dbReference type="EMBL" id="HACA01004309">
    <property type="protein sequence ID" value="CDW21670.1"/>
    <property type="molecule type" value="Transcribed_RNA"/>
</dbReference>
<evidence type="ECO:0000259" key="16">
    <source>
        <dbReference type="PROSITE" id="PS50157"/>
    </source>
</evidence>
<dbReference type="GO" id="GO:0035282">
    <property type="term" value="P:segmentation"/>
    <property type="evidence" value="ECO:0007669"/>
    <property type="project" value="UniProtKB-KW"/>
</dbReference>
<evidence type="ECO:0000256" key="12">
    <source>
        <dbReference type="ARBA" id="ARBA00023242"/>
    </source>
</evidence>
<keyword evidence="11" id="KW-0238">DNA-binding</keyword>
<dbReference type="InterPro" id="IPR013087">
    <property type="entry name" value="Znf_C2H2_type"/>
</dbReference>
<dbReference type="GO" id="GO:0000122">
    <property type="term" value="P:negative regulation of transcription by RNA polymerase II"/>
    <property type="evidence" value="ECO:0007669"/>
    <property type="project" value="UniProtKB-ARBA"/>
</dbReference>
<evidence type="ECO:0000256" key="14">
    <source>
        <dbReference type="PROSITE-ProRule" id="PRU00042"/>
    </source>
</evidence>
<dbReference type="InterPro" id="IPR050527">
    <property type="entry name" value="Snail/Krueppel_Znf"/>
</dbReference>
<dbReference type="SUPFAM" id="SSF57667">
    <property type="entry name" value="beta-beta-alpha zinc fingers"/>
    <property type="match status" value="3"/>
</dbReference>
<comment type="similarity">
    <text evidence="13">Belongs to the snail C2H2-type zinc-finger protein family.</text>
</comment>
<dbReference type="PANTHER" id="PTHR24388">
    <property type="entry name" value="ZINC FINGER PROTEIN"/>
    <property type="match status" value="1"/>
</dbReference>
<keyword evidence="9 14" id="KW-0863">Zinc-finger</keyword>
<feature type="compositionally biased region" description="Polar residues" evidence="15">
    <location>
        <begin position="343"/>
        <end position="354"/>
    </location>
</feature>
<evidence type="ECO:0000256" key="13">
    <source>
        <dbReference type="ARBA" id="ARBA00037948"/>
    </source>
</evidence>
<comment type="subcellular location">
    <subcellularLocation>
        <location evidence="2">Nucleus</location>
    </subcellularLocation>
</comment>
<dbReference type="GO" id="GO:0000978">
    <property type="term" value="F:RNA polymerase II cis-regulatory region sequence-specific DNA binding"/>
    <property type="evidence" value="ECO:0007669"/>
    <property type="project" value="TreeGrafter"/>
</dbReference>
<evidence type="ECO:0000256" key="3">
    <source>
        <dbReference type="ARBA" id="ARBA00007746"/>
    </source>
</evidence>
<comment type="function">
    <text evidence="1">Gap class segmentation protein that controls development of head structures.</text>
</comment>
<evidence type="ECO:0000256" key="2">
    <source>
        <dbReference type="ARBA" id="ARBA00004123"/>
    </source>
</evidence>
<keyword evidence="5" id="KW-0217">Developmental protein</keyword>
<organism evidence="17">
    <name type="scientific">Lepeophtheirus salmonis</name>
    <name type="common">Salmon louse</name>
    <name type="synonym">Caligus salmonis</name>
    <dbReference type="NCBI Taxonomy" id="72036"/>
    <lineage>
        <taxon>Eukaryota</taxon>
        <taxon>Metazoa</taxon>
        <taxon>Ecdysozoa</taxon>
        <taxon>Arthropoda</taxon>
        <taxon>Crustacea</taxon>
        <taxon>Multicrustacea</taxon>
        <taxon>Hexanauplia</taxon>
        <taxon>Copepoda</taxon>
        <taxon>Siphonostomatoida</taxon>
        <taxon>Caligidae</taxon>
        <taxon>Lepeophtheirus</taxon>
    </lineage>
</organism>
<name>A0A0K2T6G6_LEPSM</name>
<sequence length="559" mass="63112">MNTTTLRSVIAPESVSQASSLLLSAMSALPHERTGGGSGTSIFSPMTYEGHLSVSYASHHHDLLRPGSLGGGGNISLLSLGVDPSDDVKKYLDTSSSSSPLRDEEGISCPPYRCTKCNFVELSSLESFRAHLKESSHWNHSLEEDDIEDDVEEDECEGDLEEDLLEEEESKSASSKPGSKALKSLKCKQCNYVGISKEDFWRHTRGHIKPEKLLSCPQCPFVTEYKHHLEYHLRNHFGSKPFKCRNCSYSCVNKSMLNSHMKSHNNIFQYRCRDCSYATKYCHSLKLHLRKYKHKPDVVLNSDGSVNPLPVIDVYGTRRGPKTKKDDTGNPVIPPFVMAQMAAQKSQSSENKQPSPVAAVSPFNANEESIQEDEDDTEDEAEVITLKCELCGFQSQSREIFENHMNYHSRVTLTTEQDEKRRPSQRRKRQDRMPNHSPHLEQPQEKESPARAYIEYFRNLAPFFLQNNDSLRSLLMQKALDFSKDGSTTPGIKANVSPGYVWENSHVCSFCEVAFKDPIMHTIHMGYHGFSNPFKCNMCGEEAGDKLSFFLHLARKSHV</sequence>
<dbReference type="GO" id="GO:0008270">
    <property type="term" value="F:zinc ion binding"/>
    <property type="evidence" value="ECO:0007669"/>
    <property type="project" value="UniProtKB-KW"/>
</dbReference>
<dbReference type="EMBL" id="HACA01004306">
    <property type="protein sequence ID" value="CDW21667.1"/>
    <property type="molecule type" value="Transcribed_RNA"/>
</dbReference>
<keyword evidence="12" id="KW-0539">Nucleus</keyword>
<dbReference type="EMBL" id="HACA01004308">
    <property type="protein sequence ID" value="CDW21669.1"/>
    <property type="molecule type" value="Transcribed_RNA"/>
</dbReference>
<evidence type="ECO:0000256" key="5">
    <source>
        <dbReference type="ARBA" id="ARBA00022473"/>
    </source>
</evidence>
<evidence type="ECO:0000256" key="8">
    <source>
        <dbReference type="ARBA" id="ARBA00022737"/>
    </source>
</evidence>
<dbReference type="GO" id="GO:0040034">
    <property type="term" value="P:regulation of development, heterochronic"/>
    <property type="evidence" value="ECO:0007669"/>
    <property type="project" value="UniProtKB-ARBA"/>
</dbReference>